<dbReference type="Proteomes" id="UP001195483">
    <property type="component" value="Unassembled WGS sequence"/>
</dbReference>
<sequence>MTVLQTDVYNTDAEYADCLRQDKTKVTDKIIDGTYLLVQDVNDATRIENTTEVKSLNLNKRTDQKQFSVHVYAKYPESTKQDALNEVEIINSSPQQALATTDDEINWVYVLAKNEMDKRKVLHVLQDDAENININMSDLPMGRQDGVSNVEIIKQIASSEFANMNGLEKKDMTMVDDNSKKIHLFVENSSSKNEIQSTSEFGVNETNVKMQFGIKDNTTTFKDAKHINSLEAEKMHDVPHDIINISDPTPVNFHFFVTNDNHESTIQNTTHTVSQNKDVMQIHMEDRASAQEGSRQDFAPEAEQTEDSDKVDTTEETHFLSLAESKKDKSLYMAQDGYTSPEKTTPDEELNTKYISSKFKAANQDFSLKKDGTKLIEGVGDEIKLSKNDNIETFNQIKTQYDSQNICLTAAKATRYVVHVMTENIDYSKRDEETQTDELPKESQLSMLDNIDESRTQCMTRNDFKLIYIATDELHSGMQNGPNDFETTEEDVSTKEENNTSGQVNASIVDGNPAESRVVGTENRTRFVIEYNFKNKKEEMHLDVQGSANTVKEIKHNVCPKANFVANVSYIKQDAPLGLQADIEECVIKTEVDISLENIYIAPKRERT</sequence>
<organism evidence="2 3">
    <name type="scientific">Potamilus streckersoni</name>
    <dbReference type="NCBI Taxonomy" id="2493646"/>
    <lineage>
        <taxon>Eukaryota</taxon>
        <taxon>Metazoa</taxon>
        <taxon>Spiralia</taxon>
        <taxon>Lophotrochozoa</taxon>
        <taxon>Mollusca</taxon>
        <taxon>Bivalvia</taxon>
        <taxon>Autobranchia</taxon>
        <taxon>Heteroconchia</taxon>
        <taxon>Palaeoheterodonta</taxon>
        <taxon>Unionida</taxon>
        <taxon>Unionoidea</taxon>
        <taxon>Unionidae</taxon>
        <taxon>Ambleminae</taxon>
        <taxon>Lampsilini</taxon>
        <taxon>Potamilus</taxon>
    </lineage>
</organism>
<evidence type="ECO:0000256" key="1">
    <source>
        <dbReference type="SAM" id="MobiDB-lite"/>
    </source>
</evidence>
<dbReference type="AlphaFoldDB" id="A0AAE0VPT1"/>
<keyword evidence="3" id="KW-1185">Reference proteome</keyword>
<gene>
    <name evidence="2" type="ORF">CHS0354_010507</name>
</gene>
<feature type="region of interest" description="Disordered" evidence="1">
    <location>
        <begin position="287"/>
        <end position="314"/>
    </location>
</feature>
<proteinExistence type="predicted"/>
<dbReference type="EMBL" id="JAEAOA010000663">
    <property type="protein sequence ID" value="KAK3585749.1"/>
    <property type="molecule type" value="Genomic_DNA"/>
</dbReference>
<name>A0AAE0VPT1_9BIVA</name>
<comment type="caution">
    <text evidence="2">The sequence shown here is derived from an EMBL/GenBank/DDBJ whole genome shotgun (WGS) entry which is preliminary data.</text>
</comment>
<reference evidence="2" key="3">
    <citation type="submission" date="2023-05" db="EMBL/GenBank/DDBJ databases">
        <authorList>
            <person name="Smith C.H."/>
        </authorList>
    </citation>
    <scope>NUCLEOTIDE SEQUENCE</scope>
    <source>
        <strain evidence="2">CHS0354</strain>
        <tissue evidence="2">Mantle</tissue>
    </source>
</reference>
<reference evidence="2" key="2">
    <citation type="journal article" date="2021" name="Genome Biol. Evol.">
        <title>Developing a high-quality reference genome for a parasitic bivalve with doubly uniparental inheritance (Bivalvia: Unionida).</title>
        <authorList>
            <person name="Smith C.H."/>
        </authorList>
    </citation>
    <scope>NUCLEOTIDE SEQUENCE</scope>
    <source>
        <strain evidence="2">CHS0354</strain>
        <tissue evidence="2">Mantle</tissue>
    </source>
</reference>
<reference evidence="2" key="1">
    <citation type="journal article" date="2021" name="Genome Biol. Evol.">
        <title>A High-Quality Reference Genome for a Parasitic Bivalve with Doubly Uniparental Inheritance (Bivalvia: Unionida).</title>
        <authorList>
            <person name="Smith C.H."/>
        </authorList>
    </citation>
    <scope>NUCLEOTIDE SEQUENCE</scope>
    <source>
        <strain evidence="2">CHS0354</strain>
    </source>
</reference>
<evidence type="ECO:0000313" key="2">
    <source>
        <dbReference type="EMBL" id="KAK3585749.1"/>
    </source>
</evidence>
<accession>A0AAE0VPT1</accession>
<protein>
    <submittedName>
        <fullName evidence="2">Uncharacterized protein</fullName>
    </submittedName>
</protein>
<evidence type="ECO:0000313" key="3">
    <source>
        <dbReference type="Proteomes" id="UP001195483"/>
    </source>
</evidence>
<feature type="region of interest" description="Disordered" evidence="1">
    <location>
        <begin position="478"/>
        <end position="510"/>
    </location>
</feature>